<keyword evidence="1" id="KW-1133">Transmembrane helix</keyword>
<reference evidence="2 3" key="1">
    <citation type="journal article" date="2013" name="Genome Biol.">
        <title>The genome sequence of the most widely cultivated cacao type and its use to identify candidate genes regulating pod color.</title>
        <authorList>
            <person name="Motamayor J.C."/>
            <person name="Mockaitis K."/>
            <person name="Schmutz J."/>
            <person name="Haiminen N."/>
            <person name="Iii D.L."/>
            <person name="Cornejo O."/>
            <person name="Findley S.D."/>
            <person name="Zheng P."/>
            <person name="Utro F."/>
            <person name="Royaert S."/>
            <person name="Saski C."/>
            <person name="Jenkins J."/>
            <person name="Podicheti R."/>
            <person name="Zhao M."/>
            <person name="Scheffler B.E."/>
            <person name="Stack J.C."/>
            <person name="Feltus F.A."/>
            <person name="Mustiga G.M."/>
            <person name="Amores F."/>
            <person name="Phillips W."/>
            <person name="Marelli J.P."/>
            <person name="May G.D."/>
            <person name="Shapiro H."/>
            <person name="Ma J."/>
            <person name="Bustamante C.D."/>
            <person name="Schnell R.J."/>
            <person name="Main D."/>
            <person name="Gilbert D."/>
            <person name="Parida L."/>
            <person name="Kuhn D.N."/>
        </authorList>
    </citation>
    <scope>NUCLEOTIDE SEQUENCE [LARGE SCALE GENOMIC DNA]</scope>
    <source>
        <strain evidence="3">cv. Matina 1-6</strain>
    </source>
</reference>
<keyword evidence="3" id="KW-1185">Reference proteome</keyword>
<evidence type="ECO:0000313" key="2">
    <source>
        <dbReference type="EMBL" id="EOY31665.1"/>
    </source>
</evidence>
<accession>A0A061GPD1</accession>
<keyword evidence="1" id="KW-0812">Transmembrane</keyword>
<evidence type="ECO:0000313" key="3">
    <source>
        <dbReference type="Proteomes" id="UP000026915"/>
    </source>
</evidence>
<organism evidence="2 3">
    <name type="scientific">Theobroma cacao</name>
    <name type="common">Cacao</name>
    <name type="synonym">Cocoa</name>
    <dbReference type="NCBI Taxonomy" id="3641"/>
    <lineage>
        <taxon>Eukaryota</taxon>
        <taxon>Viridiplantae</taxon>
        <taxon>Streptophyta</taxon>
        <taxon>Embryophyta</taxon>
        <taxon>Tracheophyta</taxon>
        <taxon>Spermatophyta</taxon>
        <taxon>Magnoliopsida</taxon>
        <taxon>eudicotyledons</taxon>
        <taxon>Gunneridae</taxon>
        <taxon>Pentapetalae</taxon>
        <taxon>rosids</taxon>
        <taxon>malvids</taxon>
        <taxon>Malvales</taxon>
        <taxon>Malvaceae</taxon>
        <taxon>Byttnerioideae</taxon>
        <taxon>Theobroma</taxon>
    </lineage>
</organism>
<dbReference type="AlphaFoldDB" id="A0A061GPD1"/>
<feature type="transmembrane region" description="Helical" evidence="1">
    <location>
        <begin position="62"/>
        <end position="83"/>
    </location>
</feature>
<sequence length="132" mass="15082">MSANIIETTMAVRILWSEAPRLLLRGSGSMGDYYAYLLESLVSFLTQTLLHGGELRLLYSSLYLNKAFSAYLTIMSWFMWLIILPSEILHYDCNDPSLVATGVRDLREISPSPEQALKKFLNNSLYTFTKPY</sequence>
<gene>
    <name evidence="2" type="ORF">TCM_038669</name>
</gene>
<dbReference type="EMBL" id="CM001887">
    <property type="protein sequence ID" value="EOY31665.1"/>
    <property type="molecule type" value="Genomic_DNA"/>
</dbReference>
<keyword evidence="1" id="KW-0472">Membrane</keyword>
<dbReference type="InParanoid" id="A0A061GPD1"/>
<proteinExistence type="predicted"/>
<dbReference type="HOGENOM" id="CLU_1920902_0_0_1"/>
<protein>
    <submittedName>
        <fullName evidence="2">Uncharacterized protein</fullName>
    </submittedName>
</protein>
<dbReference type="Proteomes" id="UP000026915">
    <property type="component" value="Chromosome 9"/>
</dbReference>
<name>A0A061GPD1_THECC</name>
<evidence type="ECO:0000256" key="1">
    <source>
        <dbReference type="SAM" id="Phobius"/>
    </source>
</evidence>
<dbReference type="Gramene" id="EOY31665">
    <property type="protein sequence ID" value="EOY31665"/>
    <property type="gene ID" value="TCM_038669"/>
</dbReference>